<keyword evidence="2" id="KW-1185">Reference proteome</keyword>
<name>A0ABN8YEL2_RANTA</name>
<sequence>MEAPGGSTGTAAAETVAAKAVAAAAAAAAATASAQGKLGAAALPSCTFATYPRPPAEAREAILWDSEGPLDTSQGFSSASILELSFWRQKLRYLGSGVAGPFVANLPARTLSAGLGVRSPPFSLPPLPLPPPPSLLLAPRLR</sequence>
<dbReference type="Proteomes" id="UP001176941">
    <property type="component" value="Chromosome 19"/>
</dbReference>
<reference evidence="1" key="1">
    <citation type="submission" date="2023-04" db="EMBL/GenBank/DDBJ databases">
        <authorList>
            <consortium name="ELIXIR-Norway"/>
        </authorList>
    </citation>
    <scope>NUCLEOTIDE SEQUENCE [LARGE SCALE GENOMIC DNA]</scope>
</reference>
<protein>
    <submittedName>
        <fullName evidence="1">Uncharacterized protein</fullName>
    </submittedName>
</protein>
<gene>
    <name evidence="1" type="ORF">MRATA1EN1_LOCUS8417</name>
</gene>
<evidence type="ECO:0000313" key="1">
    <source>
        <dbReference type="EMBL" id="CAI9159455.1"/>
    </source>
</evidence>
<accession>A0ABN8YEL2</accession>
<organism evidence="1 2">
    <name type="scientific">Rangifer tarandus platyrhynchus</name>
    <name type="common">Svalbard reindeer</name>
    <dbReference type="NCBI Taxonomy" id="3082113"/>
    <lineage>
        <taxon>Eukaryota</taxon>
        <taxon>Metazoa</taxon>
        <taxon>Chordata</taxon>
        <taxon>Craniata</taxon>
        <taxon>Vertebrata</taxon>
        <taxon>Euteleostomi</taxon>
        <taxon>Mammalia</taxon>
        <taxon>Eutheria</taxon>
        <taxon>Laurasiatheria</taxon>
        <taxon>Artiodactyla</taxon>
        <taxon>Ruminantia</taxon>
        <taxon>Pecora</taxon>
        <taxon>Cervidae</taxon>
        <taxon>Odocoileinae</taxon>
        <taxon>Rangifer</taxon>
    </lineage>
</organism>
<dbReference type="EMBL" id="OX459955">
    <property type="protein sequence ID" value="CAI9159455.1"/>
    <property type="molecule type" value="Genomic_DNA"/>
</dbReference>
<proteinExistence type="predicted"/>
<evidence type="ECO:0000313" key="2">
    <source>
        <dbReference type="Proteomes" id="UP001176941"/>
    </source>
</evidence>